<dbReference type="EMBL" id="BAABJJ010000011">
    <property type="protein sequence ID" value="GAA4938615.1"/>
    <property type="molecule type" value="Genomic_DNA"/>
</dbReference>
<evidence type="ECO:0000313" key="3">
    <source>
        <dbReference type="Proteomes" id="UP001501302"/>
    </source>
</evidence>
<dbReference type="RefSeq" id="WP_345190460.1">
    <property type="nucleotide sequence ID" value="NZ_BAABJJ010000011.1"/>
</dbReference>
<keyword evidence="1" id="KW-0812">Transmembrane</keyword>
<protein>
    <submittedName>
        <fullName evidence="2">Uncharacterized protein</fullName>
    </submittedName>
</protein>
<dbReference type="Proteomes" id="UP001501302">
    <property type="component" value="Unassembled WGS sequence"/>
</dbReference>
<accession>A0ABP9GGX0</accession>
<evidence type="ECO:0000313" key="2">
    <source>
        <dbReference type="EMBL" id="GAA4938615.1"/>
    </source>
</evidence>
<evidence type="ECO:0000256" key="1">
    <source>
        <dbReference type="SAM" id="Phobius"/>
    </source>
</evidence>
<keyword evidence="1" id="KW-0472">Membrane</keyword>
<keyword evidence="3" id="KW-1185">Reference proteome</keyword>
<keyword evidence="1" id="KW-1133">Transmembrane helix</keyword>
<comment type="caution">
    <text evidence="2">The sequence shown here is derived from an EMBL/GenBank/DDBJ whole genome shotgun (WGS) entry which is preliminary data.</text>
</comment>
<organism evidence="2 3">
    <name type="scientific">Algibacter agarivorans</name>
    <dbReference type="NCBI Taxonomy" id="1109741"/>
    <lineage>
        <taxon>Bacteria</taxon>
        <taxon>Pseudomonadati</taxon>
        <taxon>Bacteroidota</taxon>
        <taxon>Flavobacteriia</taxon>
        <taxon>Flavobacteriales</taxon>
        <taxon>Flavobacteriaceae</taxon>
        <taxon>Algibacter</taxon>
    </lineage>
</organism>
<sequence length="81" mass="9182">MEEVLLFLKENFNVLIPVAMFSAFGAIAVVAHYFSSKKIMLREFKKSRKKSINSIRETEYAKVIGKAKHVNEPLIAPLSGR</sequence>
<proteinExistence type="predicted"/>
<reference evidence="3" key="1">
    <citation type="journal article" date="2019" name="Int. J. Syst. Evol. Microbiol.">
        <title>The Global Catalogue of Microorganisms (GCM) 10K type strain sequencing project: providing services to taxonomists for standard genome sequencing and annotation.</title>
        <authorList>
            <consortium name="The Broad Institute Genomics Platform"/>
            <consortium name="The Broad Institute Genome Sequencing Center for Infectious Disease"/>
            <person name="Wu L."/>
            <person name="Ma J."/>
        </authorList>
    </citation>
    <scope>NUCLEOTIDE SEQUENCE [LARGE SCALE GENOMIC DNA]</scope>
    <source>
        <strain evidence="3">JCM 18285</strain>
    </source>
</reference>
<feature type="transmembrane region" description="Helical" evidence="1">
    <location>
        <begin position="12"/>
        <end position="34"/>
    </location>
</feature>
<name>A0ABP9GGX0_9FLAO</name>
<gene>
    <name evidence="2" type="ORF">GCM10023314_09040</name>
</gene>